<protein>
    <submittedName>
        <fullName evidence="2">Uncharacterized protein</fullName>
    </submittedName>
</protein>
<organism evidence="2 3">
    <name type="scientific">Protopolystoma xenopodis</name>
    <dbReference type="NCBI Taxonomy" id="117903"/>
    <lineage>
        <taxon>Eukaryota</taxon>
        <taxon>Metazoa</taxon>
        <taxon>Spiralia</taxon>
        <taxon>Lophotrochozoa</taxon>
        <taxon>Platyhelminthes</taxon>
        <taxon>Monogenea</taxon>
        <taxon>Polyopisthocotylea</taxon>
        <taxon>Polystomatidea</taxon>
        <taxon>Polystomatidae</taxon>
        <taxon>Protopolystoma</taxon>
    </lineage>
</organism>
<comment type="caution">
    <text evidence="2">The sequence shown here is derived from an EMBL/GenBank/DDBJ whole genome shotgun (WGS) entry which is preliminary data.</text>
</comment>
<accession>A0A3S5A1K2</accession>
<dbReference type="AlphaFoldDB" id="A0A3S5A1K2"/>
<dbReference type="EMBL" id="CAAALY010006470">
    <property type="protein sequence ID" value="VEL09492.1"/>
    <property type="molecule type" value="Genomic_DNA"/>
</dbReference>
<gene>
    <name evidence="2" type="ORF">PXEA_LOCUS2932</name>
</gene>
<evidence type="ECO:0000313" key="2">
    <source>
        <dbReference type="EMBL" id="VEL09492.1"/>
    </source>
</evidence>
<reference evidence="2" key="1">
    <citation type="submission" date="2018-11" db="EMBL/GenBank/DDBJ databases">
        <authorList>
            <consortium name="Pathogen Informatics"/>
        </authorList>
    </citation>
    <scope>NUCLEOTIDE SEQUENCE</scope>
</reference>
<evidence type="ECO:0000256" key="1">
    <source>
        <dbReference type="SAM" id="MobiDB-lite"/>
    </source>
</evidence>
<name>A0A3S5A1K2_9PLAT</name>
<feature type="region of interest" description="Disordered" evidence="1">
    <location>
        <begin position="1"/>
        <end position="37"/>
    </location>
</feature>
<dbReference type="Proteomes" id="UP000784294">
    <property type="component" value="Unassembled WGS sequence"/>
</dbReference>
<keyword evidence="3" id="KW-1185">Reference proteome</keyword>
<evidence type="ECO:0000313" key="3">
    <source>
        <dbReference type="Proteomes" id="UP000784294"/>
    </source>
</evidence>
<proteinExistence type="predicted"/>
<sequence length="37" mass="3652">MRGRGHGGLADPVESTAGEISNEDQSNAVALPAAASD</sequence>